<feature type="domain" description="CRISPR type III-associated protein" evidence="9">
    <location>
        <begin position="15"/>
        <end position="204"/>
    </location>
</feature>
<keyword evidence="7" id="KW-0051">Antiviral defense</keyword>
<evidence type="ECO:0000256" key="4">
    <source>
        <dbReference type="ARBA" id="ARBA00022759"/>
    </source>
</evidence>
<accession>A0A419T151</accession>
<dbReference type="InterPro" id="IPR005537">
    <property type="entry name" value="RAMP_III_fam"/>
</dbReference>
<dbReference type="AlphaFoldDB" id="A0A419T151"/>
<keyword evidence="11" id="KW-1185">Reference proteome</keyword>
<dbReference type="InterPro" id="IPR052216">
    <property type="entry name" value="CRISPR_Csm3_endoribonuclease"/>
</dbReference>
<organism evidence="10 11">
    <name type="scientific">Thermohalobacter berrensis</name>
    <dbReference type="NCBI Taxonomy" id="99594"/>
    <lineage>
        <taxon>Bacteria</taxon>
        <taxon>Bacillati</taxon>
        <taxon>Bacillota</taxon>
        <taxon>Tissierellia</taxon>
        <taxon>Tissierellales</taxon>
        <taxon>Thermohalobacteraceae</taxon>
        <taxon>Thermohalobacter</taxon>
    </lineage>
</organism>
<evidence type="ECO:0000313" key="11">
    <source>
        <dbReference type="Proteomes" id="UP000284177"/>
    </source>
</evidence>
<dbReference type="RefSeq" id="WP_120169738.1">
    <property type="nucleotide sequence ID" value="NZ_MCIB01000023.1"/>
</dbReference>
<keyword evidence="3" id="KW-0540">Nuclease</keyword>
<evidence type="ECO:0000256" key="3">
    <source>
        <dbReference type="ARBA" id="ARBA00022722"/>
    </source>
</evidence>
<evidence type="ECO:0000256" key="5">
    <source>
        <dbReference type="ARBA" id="ARBA00022801"/>
    </source>
</evidence>
<comment type="caution">
    <text evidence="10">The sequence shown here is derived from an EMBL/GenBank/DDBJ whole genome shotgun (WGS) entry which is preliminary data.</text>
</comment>
<evidence type="ECO:0000313" key="10">
    <source>
        <dbReference type="EMBL" id="RKD31284.1"/>
    </source>
</evidence>
<evidence type="ECO:0000256" key="6">
    <source>
        <dbReference type="ARBA" id="ARBA00022884"/>
    </source>
</evidence>
<dbReference type="PANTHER" id="PTHR35579:SF3">
    <property type="entry name" value="CRISPR SYSTEM CMS ENDORIBONUCLEASE CSM3"/>
    <property type="match status" value="1"/>
</dbReference>
<keyword evidence="4" id="KW-0255">Endonuclease</keyword>
<evidence type="ECO:0000256" key="7">
    <source>
        <dbReference type="ARBA" id="ARBA00023118"/>
    </source>
</evidence>
<name>A0A419T151_9FIRM</name>
<evidence type="ECO:0000256" key="2">
    <source>
        <dbReference type="ARBA" id="ARBA00022150"/>
    </source>
</evidence>
<evidence type="ECO:0000259" key="9">
    <source>
        <dbReference type="Pfam" id="PF03787"/>
    </source>
</evidence>
<dbReference type="OrthoDB" id="1063910at2"/>
<dbReference type="GO" id="GO:0016787">
    <property type="term" value="F:hydrolase activity"/>
    <property type="evidence" value="ECO:0007669"/>
    <property type="project" value="UniProtKB-KW"/>
</dbReference>
<dbReference type="Proteomes" id="UP000284177">
    <property type="component" value="Unassembled WGS sequence"/>
</dbReference>
<dbReference type="NCBIfam" id="TIGR02582">
    <property type="entry name" value="cas7_TM1809"/>
    <property type="match status" value="1"/>
</dbReference>
<evidence type="ECO:0000256" key="1">
    <source>
        <dbReference type="ARBA" id="ARBA00006342"/>
    </source>
</evidence>
<keyword evidence="5" id="KW-0378">Hydrolase</keyword>
<dbReference type="InterPro" id="IPR013412">
    <property type="entry name" value="CRISPR-assoc_RAMP_Csm3"/>
</dbReference>
<sequence length="237" mass="27140">MLKKYIIKYRLLCETGIRIGASNNSFDIGGIDNPVIKNPLTGEPYIPGSSLKGKMRSLLEWFEYPEAVIKNEGKVLNDSNYDVCKIFGLAPSSDKNTDENVKVTRVIVRDAFLTDESKKKLQEELGNNIFTEIKAENSINRLTSRANPRFFERVPKGAEFEGEIIFTVYKEEDEKLLNKLYVAMKLLEDNYLGGSGSRGSGEVKFIKIKEIIRDREYYFGRKEEETRDINLNEITVE</sequence>
<dbReference type="EMBL" id="MCIB01000023">
    <property type="protein sequence ID" value="RKD31284.1"/>
    <property type="molecule type" value="Genomic_DNA"/>
</dbReference>
<gene>
    <name evidence="10" type="ORF">BET03_03915</name>
</gene>
<dbReference type="Pfam" id="PF03787">
    <property type="entry name" value="RAMPs"/>
    <property type="match status" value="1"/>
</dbReference>
<proteinExistence type="inferred from homology"/>
<dbReference type="GO" id="GO:0004519">
    <property type="term" value="F:endonuclease activity"/>
    <property type="evidence" value="ECO:0007669"/>
    <property type="project" value="UniProtKB-KW"/>
</dbReference>
<dbReference type="PANTHER" id="PTHR35579">
    <property type="entry name" value="CRISPR SYSTEM CMS ENDORIBONUCLEASE CSM3"/>
    <property type="match status" value="1"/>
</dbReference>
<dbReference type="GO" id="GO:0003723">
    <property type="term" value="F:RNA binding"/>
    <property type="evidence" value="ECO:0007669"/>
    <property type="project" value="UniProtKB-KW"/>
</dbReference>
<reference evidence="10 11" key="1">
    <citation type="submission" date="2016-08" db="EMBL/GenBank/DDBJ databases">
        <title>Novel Firmicutes and Novel Genomes.</title>
        <authorList>
            <person name="Poppleton D.I."/>
            <person name="Gribaldo S."/>
        </authorList>
    </citation>
    <scope>NUCLEOTIDE SEQUENCE [LARGE SCALE GENOMIC DNA]</scope>
    <source>
        <strain evidence="10 11">CTT3</strain>
    </source>
</reference>
<protein>
    <recommendedName>
        <fullName evidence="2">CRISPR system Cms endoribonuclease Csm3</fullName>
    </recommendedName>
    <alternativeName>
        <fullName evidence="8">CRISPR type III A-associated RAMP protein Csm3</fullName>
    </alternativeName>
</protein>
<keyword evidence="6" id="KW-0694">RNA-binding</keyword>
<dbReference type="GO" id="GO:0051607">
    <property type="term" value="P:defense response to virus"/>
    <property type="evidence" value="ECO:0007669"/>
    <property type="project" value="UniProtKB-KW"/>
</dbReference>
<evidence type="ECO:0000256" key="8">
    <source>
        <dbReference type="ARBA" id="ARBA00033183"/>
    </source>
</evidence>
<comment type="similarity">
    <text evidence="1">Belongs to the CRISPR-associated Csm3 family.</text>
</comment>